<dbReference type="EMBL" id="CM045772">
    <property type="protein sequence ID" value="KAI7985700.1"/>
    <property type="molecule type" value="Genomic_DNA"/>
</dbReference>
<name>A0ACC0FAM0_9ERIC</name>
<reference evidence="1 2" key="1">
    <citation type="journal article" date="2022" name="Plant J.">
        <title>Chromosome-level genome of Camellia lanceoleosa provides a valuable resource for understanding genome evolution and self-incompatibility.</title>
        <authorList>
            <person name="Gong W."/>
            <person name="Xiao S."/>
            <person name="Wang L."/>
            <person name="Liao Z."/>
            <person name="Chang Y."/>
            <person name="Mo W."/>
            <person name="Hu G."/>
            <person name="Li W."/>
            <person name="Zhao G."/>
            <person name="Zhu H."/>
            <person name="Hu X."/>
            <person name="Ji K."/>
            <person name="Xiang X."/>
            <person name="Song Q."/>
            <person name="Yuan D."/>
            <person name="Jin S."/>
            <person name="Zhang L."/>
        </authorList>
    </citation>
    <scope>NUCLEOTIDE SEQUENCE [LARGE SCALE GENOMIC DNA]</scope>
    <source>
        <strain evidence="1">SQ_2022a</strain>
    </source>
</reference>
<organism evidence="1 2">
    <name type="scientific">Camellia lanceoleosa</name>
    <dbReference type="NCBI Taxonomy" id="1840588"/>
    <lineage>
        <taxon>Eukaryota</taxon>
        <taxon>Viridiplantae</taxon>
        <taxon>Streptophyta</taxon>
        <taxon>Embryophyta</taxon>
        <taxon>Tracheophyta</taxon>
        <taxon>Spermatophyta</taxon>
        <taxon>Magnoliopsida</taxon>
        <taxon>eudicotyledons</taxon>
        <taxon>Gunneridae</taxon>
        <taxon>Pentapetalae</taxon>
        <taxon>asterids</taxon>
        <taxon>Ericales</taxon>
        <taxon>Theaceae</taxon>
        <taxon>Camellia</taxon>
    </lineage>
</organism>
<accession>A0ACC0FAM0</accession>
<protein>
    <submittedName>
        <fullName evidence="1">Uncharacterized protein</fullName>
    </submittedName>
</protein>
<keyword evidence="2" id="KW-1185">Reference proteome</keyword>
<gene>
    <name evidence="1" type="ORF">LOK49_LG14G00804</name>
</gene>
<evidence type="ECO:0000313" key="1">
    <source>
        <dbReference type="EMBL" id="KAI7985700.1"/>
    </source>
</evidence>
<comment type="caution">
    <text evidence="1">The sequence shown here is derived from an EMBL/GenBank/DDBJ whole genome shotgun (WGS) entry which is preliminary data.</text>
</comment>
<dbReference type="Proteomes" id="UP001060215">
    <property type="component" value="Chromosome 15"/>
</dbReference>
<evidence type="ECO:0000313" key="2">
    <source>
        <dbReference type="Proteomes" id="UP001060215"/>
    </source>
</evidence>
<proteinExistence type="predicted"/>
<sequence>MLETKLKPQGPELPGESYSRTDTEECKDCLTDNYCSEEAWDLSPQRRRFGDSCNGETVESKSYDKVSDIRWRRTILEKHDEVDQYVHEQLKDSKQKGAFVNTIARAAGRIGNTHAHHPTKVKEGLPTGGIPKDGLLSSDQWTGRKGRRQKNSAKLLDTKYQAVSTEKENIEVRQDRVKDGLHGDSINEGMPENVNGADVYGTGLRNEVGEYNCFLNVIIQWWKHLKMGIGVRGMGWTIALLEVSHDASLHWELNCDAFECAKVRVSPVEEHCFVVSFILLEHLC</sequence>